<dbReference type="PANTHER" id="PTHR12442">
    <property type="entry name" value="DYNEIN INTERMEDIATE CHAIN"/>
    <property type="match status" value="1"/>
</dbReference>
<organism evidence="6 7">
    <name type="scientific">Paramormyrops kingsleyae</name>
    <dbReference type="NCBI Taxonomy" id="1676925"/>
    <lineage>
        <taxon>Eukaryota</taxon>
        <taxon>Metazoa</taxon>
        <taxon>Chordata</taxon>
        <taxon>Craniata</taxon>
        <taxon>Vertebrata</taxon>
        <taxon>Euteleostomi</taxon>
        <taxon>Actinopterygii</taxon>
        <taxon>Neopterygii</taxon>
        <taxon>Teleostei</taxon>
        <taxon>Osteoglossocephala</taxon>
        <taxon>Osteoglossomorpha</taxon>
        <taxon>Osteoglossiformes</taxon>
        <taxon>Mormyridae</taxon>
        <taxon>Paramormyrops</taxon>
    </lineage>
</organism>
<feature type="compositionally biased region" description="Polar residues" evidence="5">
    <location>
        <begin position="585"/>
        <end position="598"/>
    </location>
</feature>
<dbReference type="GO" id="GO:0036159">
    <property type="term" value="P:inner dynein arm assembly"/>
    <property type="evidence" value="ECO:0007669"/>
    <property type="project" value="TreeGrafter"/>
</dbReference>
<evidence type="ECO:0000256" key="4">
    <source>
        <dbReference type="ARBA" id="ARBA00022737"/>
    </source>
</evidence>
<keyword evidence="4" id="KW-0677">Repeat</keyword>
<evidence type="ECO:0000256" key="3">
    <source>
        <dbReference type="ARBA" id="ARBA00022574"/>
    </source>
</evidence>
<reference evidence="6" key="2">
    <citation type="submission" date="2025-09" db="UniProtKB">
        <authorList>
            <consortium name="Ensembl"/>
        </authorList>
    </citation>
    <scope>IDENTIFICATION</scope>
</reference>
<dbReference type="Ensembl" id="ENSPKIT00000024159.1">
    <property type="protein sequence ID" value="ENSPKIP00000000271.1"/>
    <property type="gene ID" value="ENSPKIG00000018999.1"/>
</dbReference>
<feature type="compositionally biased region" description="Basic and acidic residues" evidence="5">
    <location>
        <begin position="124"/>
        <end position="133"/>
    </location>
</feature>
<dbReference type="SUPFAM" id="SSF50978">
    <property type="entry name" value="WD40 repeat-like"/>
    <property type="match status" value="1"/>
</dbReference>
<keyword evidence="2" id="KW-0963">Cytoplasm</keyword>
<dbReference type="GO" id="GO:0036156">
    <property type="term" value="C:inner dynein arm"/>
    <property type="evidence" value="ECO:0007669"/>
    <property type="project" value="TreeGrafter"/>
</dbReference>
<evidence type="ECO:0000256" key="1">
    <source>
        <dbReference type="ARBA" id="ARBA00004496"/>
    </source>
</evidence>
<dbReference type="InterPro" id="IPR001680">
    <property type="entry name" value="WD40_rpt"/>
</dbReference>
<dbReference type="Pfam" id="PF00400">
    <property type="entry name" value="WD40"/>
    <property type="match status" value="1"/>
</dbReference>
<proteinExistence type="predicted"/>
<dbReference type="SMART" id="SM00320">
    <property type="entry name" value="WD40"/>
    <property type="match status" value="4"/>
</dbReference>
<sequence length="885" mass="100707">MMASKRPKSTGDKKNDSADSAGSSTELGLPDDIFPLVLTSGTQELFECRVDKDVTRESPYKILRKEEILKDMKTRAAVSDFHPIKQTVLNYPGEELLLMFDRDFTCGQNFYLVLTEESKKRILEPPVSAREDTAEGTSLDSPPCKTPECQPWVSLGSEREIEEESVRDSRPRLKYRISRVRRKFGAPVTFTDCNAQESKDKYTECTSYDDRKFSIERMEITTGVQAVPTLRSISTQTRWTYPRNMCSQYEFREFTEEEKENIANSENFRNFVNSVVSRFEVAAQQNMIFDVFFNDWQALHEEDGIFGGKVETHLKEYQSFTDLHFTKEKTISDINWHPTINGLIAVSVMEKLSSEGKINGSAKLLQNPPLIFFWSFSDPINPQLLLECPDDVLSFQFCPSNPNIIVGGCMNGQVVLWDVSAHADRLQGTRSAAGKATSANECALPAFQDKRELNTPVVRYCAVSGVENGHKARITDVQWLPENFEISKAGIPVENKAHICVQVITCAPDCCVMFWDIRLPRVTTHSLTERKPKVTETPHLNRSDVPNTFKHLDLSWKPFIKVALPKKGTGAEYSPLKFSLRDNINDNQTGGSTETSEQNLEKSEGGTEYALLRASSAKQLKPLEDISTRFYIGTQDGEVVYTDWKMEKDNDSGRLLSTKPSHCFLVHDGFINSVRRSPFFKDIILTVGGWTFAIWKEGVMNGPIIHSSCSPKKCTVGYWSPSRPGLFFIGKEDGNVEVWDLLEKTHEASQTQNLSTTQITCIKPWIVPPKQHFLAVSDHSGTLHILEVPWSLRSPSYNEKSNMAKYFEKEVDRLIFLNKRKEMRAKEKKDKEAEEQKKKMEPKMPEKLEEQIEEENLVHYKTYLAMEKVILKNMGLLSDEEPALN</sequence>
<dbReference type="GO" id="GO:0060294">
    <property type="term" value="P:cilium movement involved in cell motility"/>
    <property type="evidence" value="ECO:0007669"/>
    <property type="project" value="TreeGrafter"/>
</dbReference>
<dbReference type="STRING" id="1676925.ENSPKIP00000000271"/>
<feature type="region of interest" description="Disordered" evidence="5">
    <location>
        <begin position="124"/>
        <end position="145"/>
    </location>
</feature>
<dbReference type="InterPro" id="IPR050687">
    <property type="entry name" value="Dynein_IC"/>
</dbReference>
<keyword evidence="7" id="KW-1185">Reference proteome</keyword>
<protein>
    <submittedName>
        <fullName evidence="6">Dynein axonemal intermediate chain 3</fullName>
    </submittedName>
</protein>
<keyword evidence="3" id="KW-0853">WD repeat</keyword>
<reference evidence="6" key="1">
    <citation type="submission" date="2025-08" db="UniProtKB">
        <authorList>
            <consortium name="Ensembl"/>
        </authorList>
    </citation>
    <scope>IDENTIFICATION</scope>
</reference>
<feature type="region of interest" description="Disordered" evidence="5">
    <location>
        <begin position="584"/>
        <end position="603"/>
    </location>
</feature>
<dbReference type="Gene3D" id="2.130.10.10">
    <property type="entry name" value="YVTN repeat-like/Quinoprotein amine dehydrogenase"/>
    <property type="match status" value="2"/>
</dbReference>
<evidence type="ECO:0000313" key="7">
    <source>
        <dbReference type="Proteomes" id="UP000261540"/>
    </source>
</evidence>
<dbReference type="GeneTree" id="ENSGT00940000156924"/>
<dbReference type="OrthoDB" id="6619788at2759"/>
<comment type="subcellular location">
    <subcellularLocation>
        <location evidence="1">Cytoplasm</location>
    </subcellularLocation>
</comment>
<feature type="region of interest" description="Disordered" evidence="5">
    <location>
        <begin position="825"/>
        <end position="848"/>
    </location>
</feature>
<evidence type="ECO:0000256" key="5">
    <source>
        <dbReference type="SAM" id="MobiDB-lite"/>
    </source>
</evidence>
<accession>A0A3B3Q4E1</accession>
<evidence type="ECO:0000313" key="6">
    <source>
        <dbReference type="Ensembl" id="ENSPKIP00000000271.1"/>
    </source>
</evidence>
<dbReference type="InterPro" id="IPR036322">
    <property type="entry name" value="WD40_repeat_dom_sf"/>
</dbReference>
<dbReference type="Proteomes" id="UP000261540">
    <property type="component" value="Unplaced"/>
</dbReference>
<dbReference type="GO" id="GO:0045504">
    <property type="term" value="F:dynein heavy chain binding"/>
    <property type="evidence" value="ECO:0007669"/>
    <property type="project" value="TreeGrafter"/>
</dbReference>
<evidence type="ECO:0000256" key="2">
    <source>
        <dbReference type="ARBA" id="ARBA00022490"/>
    </source>
</evidence>
<name>A0A3B3Q4E1_9TELE</name>
<dbReference type="PANTHER" id="PTHR12442:SF5">
    <property type="entry name" value="DYNEIN AXONEMAL INTERMEDIATE CHAIN 3"/>
    <property type="match status" value="1"/>
</dbReference>
<dbReference type="GO" id="GO:0045503">
    <property type="term" value="F:dynein light chain binding"/>
    <property type="evidence" value="ECO:0007669"/>
    <property type="project" value="TreeGrafter"/>
</dbReference>
<feature type="region of interest" description="Disordered" evidence="5">
    <location>
        <begin position="1"/>
        <end position="26"/>
    </location>
</feature>
<dbReference type="AlphaFoldDB" id="A0A3B3Q4E1"/>
<dbReference type="InterPro" id="IPR015943">
    <property type="entry name" value="WD40/YVTN_repeat-like_dom_sf"/>
</dbReference>